<reference evidence="1 2" key="1">
    <citation type="submission" date="2022-05" db="EMBL/GenBank/DDBJ databases">
        <title>Genome Sequencing of Bee-Associated Microbes.</title>
        <authorList>
            <person name="Dunlap C."/>
        </authorList>
    </citation>
    <scope>NUCLEOTIDE SEQUENCE [LARGE SCALE GENOMIC DNA]</scope>
    <source>
        <strain evidence="1 2">NRRL B-04010</strain>
    </source>
</reference>
<name>A0ABT4H6U8_PAEAL</name>
<comment type="caution">
    <text evidence="1">The sequence shown here is derived from an EMBL/GenBank/DDBJ whole genome shotgun (WGS) entry which is preliminary data.</text>
</comment>
<proteinExistence type="predicted"/>
<sequence length="79" mass="9260">MIELTGIETIFMVNMYGVKYFEILLAFSDDRKRRFDVTINNLKSMGTGITALNQTRKLRTWIMSEGGKRYFEEQINKVS</sequence>
<evidence type="ECO:0000313" key="1">
    <source>
        <dbReference type="EMBL" id="MCY9764689.1"/>
    </source>
</evidence>
<evidence type="ECO:0000313" key="2">
    <source>
        <dbReference type="Proteomes" id="UP001527181"/>
    </source>
</evidence>
<accession>A0ABT4H6U8</accession>
<dbReference type="EMBL" id="JAMDNP010000102">
    <property type="protein sequence ID" value="MCY9764689.1"/>
    <property type="molecule type" value="Genomic_DNA"/>
</dbReference>
<organism evidence="1 2">
    <name type="scientific">Paenibacillus alvei</name>
    <name type="common">Bacillus alvei</name>
    <dbReference type="NCBI Taxonomy" id="44250"/>
    <lineage>
        <taxon>Bacteria</taxon>
        <taxon>Bacillati</taxon>
        <taxon>Bacillota</taxon>
        <taxon>Bacilli</taxon>
        <taxon>Bacillales</taxon>
        <taxon>Paenibacillaceae</taxon>
        <taxon>Paenibacillus</taxon>
    </lineage>
</organism>
<gene>
    <name evidence="1" type="ORF">M5X12_29795</name>
</gene>
<dbReference type="RefSeq" id="WP_268600895.1">
    <property type="nucleotide sequence ID" value="NZ_JAMDNP010000102.1"/>
</dbReference>
<protein>
    <submittedName>
        <fullName evidence="1">Uncharacterized protein</fullName>
    </submittedName>
</protein>
<dbReference type="Proteomes" id="UP001527181">
    <property type="component" value="Unassembled WGS sequence"/>
</dbReference>
<keyword evidence="2" id="KW-1185">Reference proteome</keyword>